<feature type="region of interest" description="Disordered" evidence="1">
    <location>
        <begin position="1"/>
        <end position="25"/>
    </location>
</feature>
<reference evidence="2 3" key="1">
    <citation type="submission" date="2021-06" db="EMBL/GenBank/DDBJ databases">
        <title>Caerostris extrusa draft genome.</title>
        <authorList>
            <person name="Kono N."/>
            <person name="Arakawa K."/>
        </authorList>
    </citation>
    <scope>NUCLEOTIDE SEQUENCE [LARGE SCALE GENOMIC DNA]</scope>
</reference>
<organism evidence="2 3">
    <name type="scientific">Caerostris extrusa</name>
    <name type="common">Bark spider</name>
    <name type="synonym">Caerostris bankana</name>
    <dbReference type="NCBI Taxonomy" id="172846"/>
    <lineage>
        <taxon>Eukaryota</taxon>
        <taxon>Metazoa</taxon>
        <taxon>Ecdysozoa</taxon>
        <taxon>Arthropoda</taxon>
        <taxon>Chelicerata</taxon>
        <taxon>Arachnida</taxon>
        <taxon>Araneae</taxon>
        <taxon>Araneomorphae</taxon>
        <taxon>Entelegynae</taxon>
        <taxon>Araneoidea</taxon>
        <taxon>Araneidae</taxon>
        <taxon>Caerostris</taxon>
    </lineage>
</organism>
<dbReference type="Proteomes" id="UP001054945">
    <property type="component" value="Unassembled WGS sequence"/>
</dbReference>
<evidence type="ECO:0000256" key="1">
    <source>
        <dbReference type="SAM" id="MobiDB-lite"/>
    </source>
</evidence>
<accession>A0AAV4Y440</accession>
<evidence type="ECO:0000313" key="3">
    <source>
        <dbReference type="Proteomes" id="UP001054945"/>
    </source>
</evidence>
<dbReference type="EMBL" id="BPLR01018759">
    <property type="protein sequence ID" value="GIZ02102.1"/>
    <property type="molecule type" value="Genomic_DNA"/>
</dbReference>
<dbReference type="AlphaFoldDB" id="A0AAV4Y440"/>
<evidence type="ECO:0000313" key="2">
    <source>
        <dbReference type="EMBL" id="GIZ02102.1"/>
    </source>
</evidence>
<protein>
    <submittedName>
        <fullName evidence="2">Uncharacterized protein</fullName>
    </submittedName>
</protein>
<comment type="caution">
    <text evidence="2">The sequence shown here is derived from an EMBL/GenBank/DDBJ whole genome shotgun (WGS) entry which is preliminary data.</text>
</comment>
<proteinExistence type="predicted"/>
<name>A0AAV4Y440_CAEEX</name>
<keyword evidence="3" id="KW-1185">Reference proteome</keyword>
<gene>
    <name evidence="2" type="ORF">CEXT_484311</name>
</gene>
<sequence length="86" mass="10081">MLEEGGWGHRPLQGQGPLRDPKSRQQLDGNLRRHAIRIFRIIVFLRNPEKINSLFFHFFPFSLFLCDRVVDPAGWQCKKTCIALFV</sequence>